<name>A0A2M6WVF2_9BACT</name>
<dbReference type="Pfam" id="PF13482">
    <property type="entry name" value="RNase_H_2"/>
    <property type="match status" value="1"/>
</dbReference>
<organism evidence="2 3">
    <name type="scientific">Candidatus Campbellbacteria bacterium CG10_big_fil_rev_8_21_14_0_10_35_52</name>
    <dbReference type="NCBI Taxonomy" id="1974527"/>
    <lineage>
        <taxon>Bacteria</taxon>
        <taxon>Candidatus Campbelliibacteriota</taxon>
    </lineage>
</organism>
<accession>A0A2M6WVF2</accession>
<proteinExistence type="predicted"/>
<dbReference type="AlphaFoldDB" id="A0A2M6WVF2"/>
<keyword evidence="2" id="KW-0547">Nucleotide-binding</keyword>
<dbReference type="SUPFAM" id="SSF53098">
    <property type="entry name" value="Ribonuclease H-like"/>
    <property type="match status" value="1"/>
</dbReference>
<keyword evidence="2" id="KW-0347">Helicase</keyword>
<evidence type="ECO:0000313" key="2">
    <source>
        <dbReference type="EMBL" id="PIT96752.1"/>
    </source>
</evidence>
<dbReference type="InterPro" id="IPR038720">
    <property type="entry name" value="YprB_RNase_H-like_dom"/>
</dbReference>
<dbReference type="Gene3D" id="3.30.420.10">
    <property type="entry name" value="Ribonuclease H-like superfamily/Ribonuclease H"/>
    <property type="match status" value="1"/>
</dbReference>
<feature type="domain" description="YprB ribonuclease H-like" evidence="1">
    <location>
        <begin position="5"/>
        <end position="153"/>
    </location>
</feature>
<dbReference type="InterPro" id="IPR036397">
    <property type="entry name" value="RNaseH_sf"/>
</dbReference>
<dbReference type="InterPro" id="IPR012337">
    <property type="entry name" value="RNaseH-like_sf"/>
</dbReference>
<comment type="caution">
    <text evidence="2">The sequence shown here is derived from an EMBL/GenBank/DDBJ whole genome shotgun (WGS) entry which is preliminary data.</text>
</comment>
<dbReference type="GO" id="GO:0003676">
    <property type="term" value="F:nucleic acid binding"/>
    <property type="evidence" value="ECO:0007669"/>
    <property type="project" value="InterPro"/>
</dbReference>
<keyword evidence="2" id="KW-0378">Hydrolase</keyword>
<reference evidence="3" key="1">
    <citation type="submission" date="2017-09" db="EMBL/GenBank/DDBJ databases">
        <title>Depth-based differentiation of microbial function through sediment-hosted aquifers and enrichment of novel symbionts in the deep terrestrial subsurface.</title>
        <authorList>
            <person name="Probst A.J."/>
            <person name="Ladd B."/>
            <person name="Jarett J.K."/>
            <person name="Geller-Mcgrath D.E."/>
            <person name="Sieber C.M.K."/>
            <person name="Emerson J.B."/>
            <person name="Anantharaman K."/>
            <person name="Thomas B.C."/>
            <person name="Malmstrom R."/>
            <person name="Stieglmeier M."/>
            <person name="Klingl A."/>
            <person name="Woyke T."/>
            <person name="Ryan C.M."/>
            <person name="Banfield J.F."/>
        </authorList>
    </citation>
    <scope>NUCLEOTIDE SEQUENCE [LARGE SCALE GENOMIC DNA]</scope>
</reference>
<dbReference type="Proteomes" id="UP000230481">
    <property type="component" value="Unassembled WGS sequence"/>
</dbReference>
<evidence type="ECO:0000313" key="3">
    <source>
        <dbReference type="Proteomes" id="UP000230481"/>
    </source>
</evidence>
<sequence length="191" mass="22127">MKKIIFDIETRNAFEDVGKADPALLDLSVICAHDSETNKYLAYTQEELPNLWPILEKADMLIGYNSDHFDIPILNKYYPGDLTRIKSLDLLKEIKKSLGRRIKLDLVAEGTLGRKKTGNGLEAIAWWKNGEVDKIKKYCMEDVKITKELYEYALKNSILKYKNLSESREIKLDTSKWEEKENVLITHTLPF</sequence>
<dbReference type="GO" id="GO:0004386">
    <property type="term" value="F:helicase activity"/>
    <property type="evidence" value="ECO:0007669"/>
    <property type="project" value="UniProtKB-KW"/>
</dbReference>
<keyword evidence="2" id="KW-0067">ATP-binding</keyword>
<protein>
    <submittedName>
        <fullName evidence="2">Helicase</fullName>
    </submittedName>
</protein>
<dbReference type="EMBL" id="PFAA01000030">
    <property type="protein sequence ID" value="PIT96752.1"/>
    <property type="molecule type" value="Genomic_DNA"/>
</dbReference>
<evidence type="ECO:0000259" key="1">
    <source>
        <dbReference type="Pfam" id="PF13482"/>
    </source>
</evidence>
<gene>
    <name evidence="2" type="ORF">COT82_01500</name>
</gene>